<dbReference type="Proteomes" id="UP000504637">
    <property type="component" value="Unplaced"/>
</dbReference>
<dbReference type="CDD" id="cd07415">
    <property type="entry name" value="MPP_PP2A_PP4_PP6"/>
    <property type="match status" value="1"/>
</dbReference>
<evidence type="ECO:0000256" key="3">
    <source>
        <dbReference type="ARBA" id="ARBA00023211"/>
    </source>
</evidence>
<keyword evidence="3" id="KW-0464">Manganese</keyword>
<feature type="domain" description="Serine/threonine specific protein phosphatases" evidence="8">
    <location>
        <begin position="108"/>
        <end position="113"/>
    </location>
</feature>
<dbReference type="PIRSF" id="PIRSF033096">
    <property type="entry name" value="PPPtase_5"/>
    <property type="match status" value="1"/>
</dbReference>
<dbReference type="SUPFAM" id="SSF56300">
    <property type="entry name" value="Metallo-dependent phosphatases"/>
    <property type="match status" value="1"/>
</dbReference>
<dbReference type="InterPro" id="IPR004843">
    <property type="entry name" value="Calcineurin-like_PHP"/>
</dbReference>
<dbReference type="PROSITE" id="PS00125">
    <property type="entry name" value="SER_THR_PHOSPHATASE"/>
    <property type="match status" value="1"/>
</dbReference>
<dbReference type="PRINTS" id="PR00114">
    <property type="entry name" value="STPHPHTASE"/>
</dbReference>
<protein>
    <recommendedName>
        <fullName evidence="6">Serine/threonine-protein phosphatase</fullName>
        <ecNumber evidence="6">3.1.3.16</ecNumber>
    </recommendedName>
</protein>
<evidence type="ECO:0000313" key="9">
    <source>
        <dbReference type="Proteomes" id="UP000504637"/>
    </source>
</evidence>
<reference evidence="10" key="1">
    <citation type="submission" date="2020-01" db="EMBL/GenBank/DDBJ databases">
        <authorList>
            <consortium name="DOE Joint Genome Institute"/>
            <person name="Haridas S."/>
            <person name="Albert R."/>
            <person name="Binder M."/>
            <person name="Bloem J."/>
            <person name="Labutti K."/>
            <person name="Salamov A."/>
            <person name="Andreopoulos B."/>
            <person name="Baker S.E."/>
            <person name="Barry K."/>
            <person name="Bills G."/>
            <person name="Bluhm B.H."/>
            <person name="Cannon C."/>
            <person name="Castanera R."/>
            <person name="Culley D.E."/>
            <person name="Daum C."/>
            <person name="Ezra D."/>
            <person name="Gonzalez J.B."/>
            <person name="Henrissat B."/>
            <person name="Kuo A."/>
            <person name="Liang C."/>
            <person name="Lipzen A."/>
            <person name="Lutzoni F."/>
            <person name="Magnuson J."/>
            <person name="Mondo S."/>
            <person name="Nolan M."/>
            <person name="Ohm R."/>
            <person name="Pangilinan J."/>
            <person name="Park H.-J."/>
            <person name="Ramirez L."/>
            <person name="Alfaro M."/>
            <person name="Sun H."/>
            <person name="Tritt A."/>
            <person name="Yoshinaga Y."/>
            <person name="Zwiers L.-H."/>
            <person name="Turgeon B.G."/>
            <person name="Goodwin S.B."/>
            <person name="Spatafora J.W."/>
            <person name="Crous P.W."/>
            <person name="Grigoriev I.V."/>
        </authorList>
    </citation>
    <scope>NUCLEOTIDE SEQUENCE</scope>
    <source>
        <strain evidence="10">CBS 342.82</strain>
    </source>
</reference>
<keyword evidence="1" id="KW-0479">Metal-binding</keyword>
<dbReference type="GO" id="GO:0004722">
    <property type="term" value="F:protein serine/threonine phosphatase activity"/>
    <property type="evidence" value="ECO:0007669"/>
    <property type="project" value="UniProtKB-EC"/>
</dbReference>
<dbReference type="PANTHER" id="PTHR45619">
    <property type="entry name" value="SERINE/THREONINE-PROTEIN PHOSPHATASE PP2A-RELATED"/>
    <property type="match status" value="1"/>
</dbReference>
<evidence type="ECO:0000256" key="5">
    <source>
        <dbReference type="PIRSR" id="PIRSR033096-1"/>
    </source>
</evidence>
<evidence type="ECO:0000256" key="7">
    <source>
        <dbReference type="SAM" id="MobiDB-lite"/>
    </source>
</evidence>
<name>A0A6J3M0S1_9PEZI</name>
<keyword evidence="2 6" id="KW-0378">Hydrolase</keyword>
<dbReference type="GO" id="GO:0046872">
    <property type="term" value="F:metal ion binding"/>
    <property type="evidence" value="ECO:0007669"/>
    <property type="project" value="UniProtKB-KW"/>
</dbReference>
<evidence type="ECO:0000256" key="1">
    <source>
        <dbReference type="ARBA" id="ARBA00022723"/>
    </source>
</evidence>
<dbReference type="InterPro" id="IPR047129">
    <property type="entry name" value="PPA2-like"/>
</dbReference>
<keyword evidence="9" id="KW-1185">Reference proteome</keyword>
<dbReference type="RefSeq" id="XP_033458657.1">
    <property type="nucleotide sequence ID" value="XM_033605167.1"/>
</dbReference>
<accession>A0A6J3M0S1</accession>
<evidence type="ECO:0000313" key="10">
    <source>
        <dbReference type="RefSeq" id="XP_033458657.1"/>
    </source>
</evidence>
<evidence type="ECO:0000256" key="4">
    <source>
        <dbReference type="ARBA" id="ARBA00048336"/>
    </source>
</evidence>
<reference evidence="10" key="3">
    <citation type="submission" date="2025-08" db="UniProtKB">
        <authorList>
            <consortium name="RefSeq"/>
        </authorList>
    </citation>
    <scope>IDENTIFICATION</scope>
    <source>
        <strain evidence="10">CBS 342.82</strain>
    </source>
</reference>
<dbReference type="Gene3D" id="3.60.21.10">
    <property type="match status" value="1"/>
</dbReference>
<feature type="region of interest" description="Disordered" evidence="7">
    <location>
        <begin position="196"/>
        <end position="244"/>
    </location>
</feature>
<evidence type="ECO:0000256" key="2">
    <source>
        <dbReference type="ARBA" id="ARBA00022801"/>
    </source>
</evidence>
<dbReference type="InterPro" id="IPR006186">
    <property type="entry name" value="Ser/Thr-sp_prot-phosphatase"/>
</dbReference>
<dbReference type="EC" id="3.1.3.16" evidence="6"/>
<dbReference type="AlphaFoldDB" id="A0A6J3M0S1"/>
<reference evidence="10" key="2">
    <citation type="submission" date="2020-04" db="EMBL/GenBank/DDBJ databases">
        <authorList>
            <consortium name="NCBI Genome Project"/>
        </authorList>
    </citation>
    <scope>NUCLEOTIDE SEQUENCE</scope>
    <source>
        <strain evidence="10">CBS 342.82</strain>
    </source>
</reference>
<dbReference type="OrthoDB" id="1930084at2759"/>
<dbReference type="GeneID" id="54362967"/>
<dbReference type="SMART" id="SM00156">
    <property type="entry name" value="PP2Ac"/>
    <property type="match status" value="1"/>
</dbReference>
<dbReference type="Pfam" id="PF00149">
    <property type="entry name" value="Metallophos"/>
    <property type="match status" value="2"/>
</dbReference>
<gene>
    <name evidence="10" type="ORF">K489DRAFT_381611</name>
</gene>
<feature type="compositionally biased region" description="Low complexity" evidence="7">
    <location>
        <begin position="229"/>
        <end position="243"/>
    </location>
</feature>
<comment type="similarity">
    <text evidence="6">Belongs to the PPP phosphatase family.</text>
</comment>
<evidence type="ECO:0000259" key="8">
    <source>
        <dbReference type="PROSITE" id="PS00125"/>
    </source>
</evidence>
<comment type="catalytic activity">
    <reaction evidence="4 6">
        <text>O-phospho-L-threonyl-[protein] + H2O = L-threonyl-[protein] + phosphate</text>
        <dbReference type="Rhea" id="RHEA:47004"/>
        <dbReference type="Rhea" id="RHEA-COMP:11060"/>
        <dbReference type="Rhea" id="RHEA-COMP:11605"/>
        <dbReference type="ChEBI" id="CHEBI:15377"/>
        <dbReference type="ChEBI" id="CHEBI:30013"/>
        <dbReference type="ChEBI" id="CHEBI:43474"/>
        <dbReference type="ChEBI" id="CHEBI:61977"/>
        <dbReference type="EC" id="3.1.3.16"/>
    </reaction>
</comment>
<evidence type="ECO:0000256" key="6">
    <source>
        <dbReference type="RuleBase" id="RU004273"/>
    </source>
</evidence>
<organism evidence="10">
    <name type="scientific">Dissoconium aciculare CBS 342.82</name>
    <dbReference type="NCBI Taxonomy" id="1314786"/>
    <lineage>
        <taxon>Eukaryota</taxon>
        <taxon>Fungi</taxon>
        <taxon>Dikarya</taxon>
        <taxon>Ascomycota</taxon>
        <taxon>Pezizomycotina</taxon>
        <taxon>Dothideomycetes</taxon>
        <taxon>Dothideomycetidae</taxon>
        <taxon>Mycosphaerellales</taxon>
        <taxon>Dissoconiaceae</taxon>
        <taxon>Dissoconium</taxon>
    </lineage>
</organism>
<proteinExistence type="inferred from homology"/>
<dbReference type="InterPro" id="IPR029052">
    <property type="entry name" value="Metallo-depent_PP-like"/>
</dbReference>
<feature type="active site" description="Proton donor/acceptor" evidence="5">
    <location>
        <position position="112"/>
    </location>
</feature>
<sequence>MSDLDRAIEQLRSCRPIPEVQVRELCYKARELLLEEGNVVMVDAPVTICGDIHGQFHDLMELFKVGGDVPETNYLFMGDFVDRGFYSLESFLLLLCLKVRYPDRITLIRGNHESRQITTVYGFYDECLRKYGSANVWRYCCEVFDYLALGALVVGAAKQLNPVDAPFANPEQPHPSIEETEVEVLDTHNRILARYSRSRLQSSREDSQPPSSPSSETDAASPPLGAPGTGATSSSNGSTTQNPDGAVFCVHGGLSPLVDTLDKIRVIDRKQEVPHEGAMCDLLWSDPDDVKGWGMSPRGAGYLFGADVVKSFNWKNDLSLVCRAHQLVMEGFKEMFHSTIVTVWSAPNYCYRCGNVAAILEIGENGGNAGYHPRAPLDFSRRTDLVDGEVRRVTSDGSLALMDLLPGPGRRYRVFEAAPQDSRGMPAKKPVADYFL</sequence>